<comment type="catalytic activity">
    <reaction evidence="24">
        <text>Preferential cleavage: (Ac)2-L-Lys-D-Ala-|-D-Ala. Also transpeptidation of peptidyl-alanyl moieties that are N-acyl substituents of D-alanine.</text>
        <dbReference type="EC" id="3.4.16.4"/>
    </reaction>
</comment>
<keyword evidence="10" id="KW-0121">Carboxypeptidase</keyword>
<evidence type="ECO:0000256" key="12">
    <source>
        <dbReference type="ARBA" id="ARBA00022676"/>
    </source>
</evidence>
<evidence type="ECO:0000256" key="9">
    <source>
        <dbReference type="ARBA" id="ARBA00022519"/>
    </source>
</evidence>
<dbReference type="PANTHER" id="PTHR32282">
    <property type="entry name" value="BINDING PROTEIN TRANSPEPTIDASE, PUTATIVE-RELATED"/>
    <property type="match status" value="1"/>
</dbReference>
<keyword evidence="14 27" id="KW-0812">Transmembrane</keyword>
<protein>
    <recommendedName>
        <fullName evidence="7">Penicillin-binding protein 1A</fullName>
        <ecNumber evidence="25">2.4.99.28</ecNumber>
        <ecNumber evidence="6">3.4.16.4</ecNumber>
    </recommendedName>
</protein>
<proteinExistence type="inferred from homology"/>
<name>A0A368BX05_9GAMM</name>
<dbReference type="Pfam" id="PF00912">
    <property type="entry name" value="Transgly"/>
    <property type="match status" value="1"/>
</dbReference>
<dbReference type="GO" id="GO:0071555">
    <property type="term" value="P:cell wall organization"/>
    <property type="evidence" value="ECO:0007669"/>
    <property type="project" value="UniProtKB-KW"/>
</dbReference>
<keyword evidence="13" id="KW-0808">Transferase</keyword>
<dbReference type="Pfam" id="PF00905">
    <property type="entry name" value="Transpeptidase"/>
    <property type="match status" value="1"/>
</dbReference>
<evidence type="ECO:0000256" key="1">
    <source>
        <dbReference type="ARBA" id="ARBA00002624"/>
    </source>
</evidence>
<dbReference type="InterPro" id="IPR012338">
    <property type="entry name" value="Beta-lactam/transpept-like"/>
</dbReference>
<dbReference type="NCBIfam" id="TIGR02074">
    <property type="entry name" value="PBP_1a_fam"/>
    <property type="match status" value="1"/>
</dbReference>
<dbReference type="GO" id="GO:0008955">
    <property type="term" value="F:peptidoglycan glycosyltransferase activity"/>
    <property type="evidence" value="ECO:0007669"/>
    <property type="project" value="UniProtKB-EC"/>
</dbReference>
<evidence type="ECO:0000256" key="4">
    <source>
        <dbReference type="ARBA" id="ARBA00007090"/>
    </source>
</evidence>
<comment type="similarity">
    <text evidence="5">In the N-terminal section; belongs to the glycosyltransferase 51 family.</text>
</comment>
<dbReference type="SUPFAM" id="SSF56601">
    <property type="entry name" value="beta-lactamase/transpeptidase-like"/>
    <property type="match status" value="1"/>
</dbReference>
<dbReference type="GO" id="GO:0009252">
    <property type="term" value="P:peptidoglycan biosynthetic process"/>
    <property type="evidence" value="ECO:0007669"/>
    <property type="project" value="UniProtKB-UniPathway"/>
</dbReference>
<evidence type="ECO:0000256" key="13">
    <source>
        <dbReference type="ARBA" id="ARBA00022679"/>
    </source>
</evidence>
<comment type="function">
    <text evidence="1">Cell wall formation. Synthesis of cross-linked peptidoglycan from the lipid intermediates. The enzyme has a penicillin-insensitive transglycosylase N-terminal domain (formation of linear glycan strands) and a penicillin-sensitive transpeptidase C-terminal domain (cross-linking of the peptide subunits).</text>
</comment>
<evidence type="ECO:0000256" key="14">
    <source>
        <dbReference type="ARBA" id="ARBA00022692"/>
    </source>
</evidence>
<keyword evidence="17" id="KW-0735">Signal-anchor</keyword>
<keyword evidence="8" id="KW-1003">Cell membrane</keyword>
<gene>
    <name evidence="31" type="ORF">DBW96_01890</name>
</gene>
<dbReference type="GO" id="GO:0046677">
    <property type="term" value="P:response to antibiotic"/>
    <property type="evidence" value="ECO:0007669"/>
    <property type="project" value="UniProtKB-KW"/>
</dbReference>
<keyword evidence="16" id="KW-0133">Cell shape</keyword>
<dbReference type="GO" id="GO:0008360">
    <property type="term" value="P:regulation of cell shape"/>
    <property type="evidence" value="ECO:0007669"/>
    <property type="project" value="UniProtKB-KW"/>
</dbReference>
<evidence type="ECO:0000256" key="2">
    <source>
        <dbReference type="ARBA" id="ARBA00004249"/>
    </source>
</evidence>
<comment type="pathway">
    <text evidence="3">Cell wall biogenesis; peptidoglycan biosynthesis.</text>
</comment>
<keyword evidence="22" id="KW-0511">Multifunctional enzyme</keyword>
<dbReference type="InterPro" id="IPR023346">
    <property type="entry name" value="Lysozyme-like_dom_sf"/>
</dbReference>
<evidence type="ECO:0000256" key="19">
    <source>
        <dbReference type="ARBA" id="ARBA00022989"/>
    </source>
</evidence>
<organism evidence="31 32">
    <name type="scientific">SAR86 cluster bacterium</name>
    <dbReference type="NCBI Taxonomy" id="2030880"/>
    <lineage>
        <taxon>Bacteria</taxon>
        <taxon>Pseudomonadati</taxon>
        <taxon>Pseudomonadota</taxon>
        <taxon>Gammaproteobacteria</taxon>
        <taxon>SAR86 cluster</taxon>
    </lineage>
</organism>
<keyword evidence="18" id="KW-0573">Peptidoglycan synthesis</keyword>
<evidence type="ECO:0000256" key="5">
    <source>
        <dbReference type="ARBA" id="ARBA00007739"/>
    </source>
</evidence>
<evidence type="ECO:0000259" key="29">
    <source>
        <dbReference type="Pfam" id="PF00912"/>
    </source>
</evidence>
<evidence type="ECO:0000256" key="11">
    <source>
        <dbReference type="ARBA" id="ARBA00022670"/>
    </source>
</evidence>
<dbReference type="UniPathway" id="UPA00219"/>
<evidence type="ECO:0000256" key="7">
    <source>
        <dbReference type="ARBA" id="ARBA00018638"/>
    </source>
</evidence>
<dbReference type="SUPFAM" id="SSF53955">
    <property type="entry name" value="Lysozyme-like"/>
    <property type="match status" value="1"/>
</dbReference>
<evidence type="ECO:0000256" key="22">
    <source>
        <dbReference type="ARBA" id="ARBA00023268"/>
    </source>
</evidence>
<reference evidence="31 32" key="1">
    <citation type="journal article" date="2018" name="Microbiome">
        <title>Fine metagenomic profile of the Mediterranean stratified and mixed water columns revealed by assembly and recruitment.</title>
        <authorList>
            <person name="Haro-Moreno J.M."/>
            <person name="Lopez-Perez M."/>
            <person name="De La Torre J.R."/>
            <person name="Picazo A."/>
            <person name="Camacho A."/>
            <person name="Rodriguez-Valera F."/>
        </authorList>
    </citation>
    <scope>NUCLEOTIDE SEQUENCE [LARGE SCALE GENOMIC DNA]</scope>
    <source>
        <strain evidence="31">MED-G82</strain>
    </source>
</reference>
<evidence type="ECO:0000256" key="26">
    <source>
        <dbReference type="ARBA" id="ARBA00049902"/>
    </source>
</evidence>
<dbReference type="InterPro" id="IPR001460">
    <property type="entry name" value="PCN-bd_Tpept"/>
</dbReference>
<dbReference type="Pfam" id="PF17092">
    <property type="entry name" value="PCB_OB"/>
    <property type="match status" value="1"/>
</dbReference>
<keyword evidence="15" id="KW-0378">Hydrolase</keyword>
<evidence type="ECO:0000256" key="10">
    <source>
        <dbReference type="ARBA" id="ARBA00022645"/>
    </source>
</evidence>
<evidence type="ECO:0000256" key="23">
    <source>
        <dbReference type="ARBA" id="ARBA00023316"/>
    </source>
</evidence>
<feature type="domain" description="Glycosyl transferase family 51" evidence="29">
    <location>
        <begin position="60"/>
        <end position="235"/>
    </location>
</feature>
<evidence type="ECO:0000313" key="32">
    <source>
        <dbReference type="Proteomes" id="UP000253307"/>
    </source>
</evidence>
<evidence type="ECO:0000256" key="27">
    <source>
        <dbReference type="SAM" id="Phobius"/>
    </source>
</evidence>
<keyword evidence="9" id="KW-0997">Cell inner membrane</keyword>
<feature type="domain" description="Penicillin-binding protein transpeptidase" evidence="28">
    <location>
        <begin position="456"/>
        <end position="713"/>
    </location>
</feature>
<keyword evidence="21" id="KW-0046">Antibiotic resistance</keyword>
<evidence type="ECO:0000256" key="16">
    <source>
        <dbReference type="ARBA" id="ARBA00022960"/>
    </source>
</evidence>
<comment type="subcellular location">
    <subcellularLocation>
        <location evidence="2">Cell inner membrane</location>
        <topology evidence="2">Single-pass type II membrane protein</topology>
    </subcellularLocation>
</comment>
<feature type="domain" description="Penicillin-binding protein OB-like" evidence="30">
    <location>
        <begin position="352"/>
        <end position="451"/>
    </location>
</feature>
<evidence type="ECO:0000256" key="24">
    <source>
        <dbReference type="ARBA" id="ARBA00034000"/>
    </source>
</evidence>
<evidence type="ECO:0000256" key="18">
    <source>
        <dbReference type="ARBA" id="ARBA00022984"/>
    </source>
</evidence>
<evidence type="ECO:0000256" key="3">
    <source>
        <dbReference type="ARBA" id="ARBA00004752"/>
    </source>
</evidence>
<keyword evidence="11" id="KW-0645">Protease</keyword>
<dbReference type="GO" id="GO:0008658">
    <property type="term" value="F:penicillin binding"/>
    <property type="evidence" value="ECO:0007669"/>
    <property type="project" value="InterPro"/>
</dbReference>
<dbReference type="AlphaFoldDB" id="A0A368BX05"/>
<dbReference type="GO" id="GO:0030288">
    <property type="term" value="C:outer membrane-bounded periplasmic space"/>
    <property type="evidence" value="ECO:0007669"/>
    <property type="project" value="TreeGrafter"/>
</dbReference>
<dbReference type="PANTHER" id="PTHR32282:SF27">
    <property type="entry name" value="PENICILLIN-BINDING PROTEIN 1A"/>
    <property type="match status" value="1"/>
</dbReference>
<evidence type="ECO:0000259" key="30">
    <source>
        <dbReference type="Pfam" id="PF17092"/>
    </source>
</evidence>
<dbReference type="InterPro" id="IPR031376">
    <property type="entry name" value="PCB_OB"/>
</dbReference>
<evidence type="ECO:0000256" key="8">
    <source>
        <dbReference type="ARBA" id="ARBA00022475"/>
    </source>
</evidence>
<keyword evidence="19 27" id="KW-1133">Transmembrane helix</keyword>
<dbReference type="EC" id="3.4.16.4" evidence="6"/>
<feature type="transmembrane region" description="Helical" evidence="27">
    <location>
        <begin position="12"/>
        <end position="34"/>
    </location>
</feature>
<dbReference type="EMBL" id="QOPE01000010">
    <property type="protein sequence ID" value="RCL41869.1"/>
    <property type="molecule type" value="Genomic_DNA"/>
</dbReference>
<comment type="caution">
    <text evidence="31">The sequence shown here is derived from an EMBL/GenBank/DDBJ whole genome shotgun (WGS) entry which is preliminary data.</text>
</comment>
<evidence type="ECO:0000256" key="17">
    <source>
        <dbReference type="ARBA" id="ARBA00022968"/>
    </source>
</evidence>
<comment type="similarity">
    <text evidence="4">In the C-terminal section; belongs to the transpeptidase family.</text>
</comment>
<evidence type="ECO:0000256" key="20">
    <source>
        <dbReference type="ARBA" id="ARBA00023136"/>
    </source>
</evidence>
<dbReference type="GO" id="GO:0006508">
    <property type="term" value="P:proteolysis"/>
    <property type="evidence" value="ECO:0007669"/>
    <property type="project" value="UniProtKB-KW"/>
</dbReference>
<keyword evidence="12" id="KW-0328">Glycosyltransferase</keyword>
<comment type="catalytic activity">
    <reaction evidence="26">
        <text>[GlcNAc-(1-&gt;4)-Mur2Ac(oyl-L-Ala-gamma-D-Glu-L-Lys-D-Ala-D-Ala)](n)-di-trans,octa-cis-undecaprenyl diphosphate + beta-D-GlcNAc-(1-&gt;4)-Mur2Ac(oyl-L-Ala-gamma-D-Glu-L-Lys-D-Ala-D-Ala)-di-trans,octa-cis-undecaprenyl diphosphate = [GlcNAc-(1-&gt;4)-Mur2Ac(oyl-L-Ala-gamma-D-Glu-L-Lys-D-Ala-D-Ala)](n+1)-di-trans,octa-cis-undecaprenyl diphosphate + di-trans,octa-cis-undecaprenyl diphosphate + H(+)</text>
        <dbReference type="Rhea" id="RHEA:23708"/>
        <dbReference type="Rhea" id="RHEA-COMP:9602"/>
        <dbReference type="Rhea" id="RHEA-COMP:9603"/>
        <dbReference type="ChEBI" id="CHEBI:15378"/>
        <dbReference type="ChEBI" id="CHEBI:58405"/>
        <dbReference type="ChEBI" id="CHEBI:60033"/>
        <dbReference type="ChEBI" id="CHEBI:78435"/>
        <dbReference type="EC" id="2.4.99.28"/>
    </reaction>
</comment>
<accession>A0A368BX05</accession>
<sequence>MLHFIYRFSHLILNLLIAATLLSITVILAGYFYFKPSLPSIDLVDENVLQVPMKIFSADEKLIGEFGEQKRRTLSFDEIPENVKYAFLAAEDDQFFSHTGFRLLSFTRALLQIVRYREIVSGGGTITMQVVRGYLLSRDQNAIRKLKEIYLAFELESKATKEEIFSLYVNRIFLGNRAYGVESAAEVYFGKSVEELSLDEAALIAASAQLPSRINPIRNPERSKIRRNWILQRMHKLGYIGKGQYLFNARKPINLFNETDSFESNAEYFAELVRQTMIERYGLDAYNLGWNIYTTLDTEMQNHAEDAIFQNIEVYSERYGWTEKNNFAEELGDQFFDQIVLNGPSIIFDAVDEADDSESIFNKLGEIFESHKIPDRYLRALIADVQKDQVTVLTENYDKEILIWDDQYGWARKRSNNKKGPKPDNFFDLVRKGDLVSLSNSESNQRIIQIPPAEAAFVSMNPKNGHIKTYIGGTNFLKTKFDRVRQSFPQTGSSFKPFIYASAISRGYDASSLINDAPIIFEDENLEDYWRPENYTKKFYGLTRLREALIQSINIVSIKLLRNIGVENVRNDLQAFGFEKRRLPSDLSLALGSSSFSPIEMTRAFSILVNEGKVQEPVYITKVEDRNGNIIYEHQSFNVDEAEDNINFPWINNEKNIKPIQLINEVGSVEDFDPRSTYVVKDILREAMQRGSNRRRTESISRNDFGGKTGTTNDSISTWFSGFHEDLVTTVWIGNDDFSSLGEDEFGSTIALPIWVSFMEEVIPQLPEYKASIPQGISFVRVNKESGERSDDLDDDAYFELLLD</sequence>
<dbReference type="EC" id="2.4.99.28" evidence="25"/>
<dbReference type="Gene3D" id="3.40.710.10">
    <property type="entry name" value="DD-peptidase/beta-lactamase superfamily"/>
    <property type="match status" value="2"/>
</dbReference>
<dbReference type="GO" id="GO:0005886">
    <property type="term" value="C:plasma membrane"/>
    <property type="evidence" value="ECO:0007669"/>
    <property type="project" value="UniProtKB-SubCell"/>
</dbReference>
<keyword evidence="20 27" id="KW-0472">Membrane</keyword>
<keyword evidence="23" id="KW-0961">Cell wall biogenesis/degradation</keyword>
<dbReference type="InterPro" id="IPR036950">
    <property type="entry name" value="PBP_transglycosylase"/>
</dbReference>
<evidence type="ECO:0000256" key="21">
    <source>
        <dbReference type="ARBA" id="ARBA00023251"/>
    </source>
</evidence>
<evidence type="ECO:0000259" key="28">
    <source>
        <dbReference type="Pfam" id="PF00905"/>
    </source>
</evidence>
<evidence type="ECO:0000256" key="6">
    <source>
        <dbReference type="ARBA" id="ARBA00012448"/>
    </source>
</evidence>
<evidence type="ECO:0000313" key="31">
    <source>
        <dbReference type="EMBL" id="RCL41869.1"/>
    </source>
</evidence>
<dbReference type="InterPro" id="IPR001264">
    <property type="entry name" value="Glyco_trans_51"/>
</dbReference>
<dbReference type="GO" id="GO:0009002">
    <property type="term" value="F:serine-type D-Ala-D-Ala carboxypeptidase activity"/>
    <property type="evidence" value="ECO:0007669"/>
    <property type="project" value="UniProtKB-EC"/>
</dbReference>
<dbReference type="InterPro" id="IPR050396">
    <property type="entry name" value="Glycosyltr_51/Transpeptidase"/>
</dbReference>
<evidence type="ECO:0000256" key="15">
    <source>
        <dbReference type="ARBA" id="ARBA00022801"/>
    </source>
</evidence>
<dbReference type="Proteomes" id="UP000253307">
    <property type="component" value="Unassembled WGS sequence"/>
</dbReference>
<dbReference type="Gene3D" id="1.10.3810.10">
    <property type="entry name" value="Biosynthetic peptidoglycan transglycosylase-like"/>
    <property type="match status" value="1"/>
</dbReference>
<evidence type="ECO:0000256" key="25">
    <source>
        <dbReference type="ARBA" id="ARBA00044770"/>
    </source>
</evidence>